<dbReference type="STRING" id="1218493.JF76_13830"/>
<dbReference type="OrthoDB" id="2299199at2"/>
<dbReference type="RefSeq" id="WP_045928415.1">
    <property type="nucleotide sequence ID" value="NZ_JBHSZS010000002.1"/>
</dbReference>
<gene>
    <name evidence="1" type="ORF">JF76_13830</name>
</gene>
<dbReference type="Proteomes" id="UP000033533">
    <property type="component" value="Unassembled WGS sequence"/>
</dbReference>
<dbReference type="PATRIC" id="fig|1218493.3.peg.1445"/>
<evidence type="ECO:0000313" key="1">
    <source>
        <dbReference type="EMBL" id="KJY55010.1"/>
    </source>
</evidence>
<sequence length="104" mass="12612">MFNLDDPHQFFQEEDDNDQMIYSWTMDKIERKDATVWIMNHFFVNPKMDSKKILHDQMKIVMFIAQKSHLPVWPLDPLVINYFNEHPDFESIWYHKPSPKNGSL</sequence>
<reference evidence="1 2" key="1">
    <citation type="submission" date="2014-12" db="EMBL/GenBank/DDBJ databases">
        <title>Comparative genomics of the lactic acid bacteria isolated from the honey bee gut.</title>
        <authorList>
            <person name="Ellegaard K.M."/>
            <person name="Tamarit D."/>
            <person name="Javelind E."/>
            <person name="Olofsson T."/>
            <person name="Andersson S.G."/>
            <person name="Vasquez A."/>
        </authorList>
    </citation>
    <scope>NUCLEOTIDE SEQUENCE [LARGE SCALE GENOMIC DNA]</scope>
    <source>
        <strain evidence="1 2">Biut2</strain>
    </source>
</reference>
<dbReference type="EMBL" id="JXBY01000021">
    <property type="protein sequence ID" value="KJY55010.1"/>
    <property type="molecule type" value="Genomic_DNA"/>
</dbReference>
<comment type="caution">
    <text evidence="1">The sequence shown here is derived from an EMBL/GenBank/DDBJ whole genome shotgun (WGS) entry which is preliminary data.</text>
</comment>
<organism evidence="1 2">
    <name type="scientific">Lactobacillus kullabergensis</name>
    <dbReference type="NCBI Taxonomy" id="1218493"/>
    <lineage>
        <taxon>Bacteria</taxon>
        <taxon>Bacillati</taxon>
        <taxon>Bacillota</taxon>
        <taxon>Bacilli</taxon>
        <taxon>Lactobacillales</taxon>
        <taxon>Lactobacillaceae</taxon>
        <taxon>Lactobacillus</taxon>
    </lineage>
</organism>
<dbReference type="Gene3D" id="3.40.630.30">
    <property type="match status" value="1"/>
</dbReference>
<evidence type="ECO:0000313" key="2">
    <source>
        <dbReference type="Proteomes" id="UP000033533"/>
    </source>
</evidence>
<name>A0A0F4L8T3_9LACO</name>
<proteinExistence type="predicted"/>
<dbReference type="HOGENOM" id="CLU_181453_0_0_9"/>
<protein>
    <submittedName>
        <fullName evidence="1">Uncharacterized protein</fullName>
    </submittedName>
</protein>
<dbReference type="AlphaFoldDB" id="A0A0F4L8T3"/>
<accession>A0A0F4L8T3</accession>